<dbReference type="AlphaFoldDB" id="A0A0F9B0R3"/>
<protein>
    <recommendedName>
        <fullName evidence="3">RND efflux pump membrane fusion protein barrel-sandwich domain-containing protein</fullName>
    </recommendedName>
</protein>
<sequence length="81" mass="9373">GRFASNAKPEETQQFTTARISPGSELRNGRNVYLIEAVADTPPPWLRPGMEGVAKIRIGRRRVWWTVFHKLIDGLRMRLWL</sequence>
<evidence type="ECO:0000313" key="2">
    <source>
        <dbReference type="EMBL" id="KKL15504.1"/>
    </source>
</evidence>
<evidence type="ECO:0000256" key="1">
    <source>
        <dbReference type="SAM" id="MobiDB-lite"/>
    </source>
</evidence>
<feature type="region of interest" description="Disordered" evidence="1">
    <location>
        <begin position="1"/>
        <end position="23"/>
    </location>
</feature>
<dbReference type="EMBL" id="LAZR01040042">
    <property type="protein sequence ID" value="KKL15504.1"/>
    <property type="molecule type" value="Genomic_DNA"/>
</dbReference>
<accession>A0A0F9B0R3</accession>
<comment type="caution">
    <text evidence="2">The sequence shown here is derived from an EMBL/GenBank/DDBJ whole genome shotgun (WGS) entry which is preliminary data.</text>
</comment>
<feature type="non-terminal residue" evidence="2">
    <location>
        <position position="1"/>
    </location>
</feature>
<gene>
    <name evidence="2" type="ORF">LCGC14_2504950</name>
</gene>
<reference evidence="2" key="1">
    <citation type="journal article" date="2015" name="Nature">
        <title>Complex archaea that bridge the gap between prokaryotes and eukaryotes.</title>
        <authorList>
            <person name="Spang A."/>
            <person name="Saw J.H."/>
            <person name="Jorgensen S.L."/>
            <person name="Zaremba-Niedzwiedzka K."/>
            <person name="Martijn J."/>
            <person name="Lind A.E."/>
            <person name="van Eijk R."/>
            <person name="Schleper C."/>
            <person name="Guy L."/>
            <person name="Ettema T.J."/>
        </authorList>
    </citation>
    <scope>NUCLEOTIDE SEQUENCE</scope>
</reference>
<name>A0A0F9B0R3_9ZZZZ</name>
<proteinExistence type="predicted"/>
<evidence type="ECO:0008006" key="3">
    <source>
        <dbReference type="Google" id="ProtNLM"/>
    </source>
</evidence>
<organism evidence="2">
    <name type="scientific">marine sediment metagenome</name>
    <dbReference type="NCBI Taxonomy" id="412755"/>
    <lineage>
        <taxon>unclassified sequences</taxon>
        <taxon>metagenomes</taxon>
        <taxon>ecological metagenomes</taxon>
    </lineage>
</organism>